<protein>
    <recommendedName>
        <fullName evidence="3">Phosphoribosyltransferase</fullName>
    </recommendedName>
</protein>
<reference evidence="1" key="1">
    <citation type="submission" date="2020-03" db="EMBL/GenBank/DDBJ databases">
        <title>Draft sequencing of Calidifontibacter sp. DB0510.</title>
        <authorList>
            <person name="Kim D.-U."/>
        </authorList>
    </citation>
    <scope>NUCLEOTIDE SEQUENCE</scope>
    <source>
        <strain evidence="1">DB0510</strain>
    </source>
</reference>
<dbReference type="AlphaFoldDB" id="A0A967EF31"/>
<dbReference type="RefSeq" id="WP_166196836.1">
    <property type="nucleotide sequence ID" value="NZ_JAAOIV010000007.1"/>
</dbReference>
<dbReference type="Proteomes" id="UP000744769">
    <property type="component" value="Unassembled WGS sequence"/>
</dbReference>
<dbReference type="SUPFAM" id="SSF53271">
    <property type="entry name" value="PRTase-like"/>
    <property type="match status" value="1"/>
</dbReference>
<dbReference type="Pfam" id="PF15610">
    <property type="entry name" value="PRTase_3"/>
    <property type="match status" value="1"/>
</dbReference>
<gene>
    <name evidence="1" type="ORF">G9U51_10740</name>
</gene>
<accession>A0A967EF31</accession>
<proteinExistence type="predicted"/>
<comment type="caution">
    <text evidence="1">The sequence shown here is derived from an EMBL/GenBank/DDBJ whole genome shotgun (WGS) entry which is preliminary data.</text>
</comment>
<dbReference type="Gene3D" id="3.40.50.2020">
    <property type="match status" value="1"/>
</dbReference>
<sequence>MEPIEVTTARLTGAVDAVRDAEGGPFEVATYSWMKHGDVRAADVFAARLAARLIAAVPSLVTDSAPLVLPVAWLAVPPSCHVLAERVLARLDDARFGHGNAPGRIVQVHKDSVTHTDYATASQADRAAELSRIGFALSEPVDGAQVVLIDDVRVTGMAEATILRALADSAPARVVTAYVAVCTPELAASPHVESALNHAAVASILDLVPVVQRGDFRLTIRFLKRALASASLPAFVAAVPRALVEQMYAGALATGPDFVAGYPTGVATLREALGAPEVAHV</sequence>
<dbReference type="InterPro" id="IPR029057">
    <property type="entry name" value="PRTase-like"/>
</dbReference>
<evidence type="ECO:0000313" key="1">
    <source>
        <dbReference type="EMBL" id="NHN56251.1"/>
    </source>
</evidence>
<dbReference type="InterPro" id="IPR028944">
    <property type="entry name" value="PRTase_ComF-like"/>
</dbReference>
<dbReference type="EMBL" id="JAAOIV010000007">
    <property type="protein sequence ID" value="NHN56251.1"/>
    <property type="molecule type" value="Genomic_DNA"/>
</dbReference>
<name>A0A967EF31_9MICO</name>
<organism evidence="1 2">
    <name type="scientific">Metallococcus carri</name>
    <dbReference type="NCBI Taxonomy" id="1656884"/>
    <lineage>
        <taxon>Bacteria</taxon>
        <taxon>Bacillati</taxon>
        <taxon>Actinomycetota</taxon>
        <taxon>Actinomycetes</taxon>
        <taxon>Micrococcales</taxon>
        <taxon>Dermacoccaceae</taxon>
        <taxon>Metallococcus</taxon>
    </lineage>
</organism>
<evidence type="ECO:0008006" key="3">
    <source>
        <dbReference type="Google" id="ProtNLM"/>
    </source>
</evidence>
<evidence type="ECO:0000313" key="2">
    <source>
        <dbReference type="Proteomes" id="UP000744769"/>
    </source>
</evidence>
<keyword evidence="2" id="KW-1185">Reference proteome</keyword>